<feature type="transmembrane region" description="Helical" evidence="5">
    <location>
        <begin position="6"/>
        <end position="25"/>
    </location>
</feature>
<name>A0A1Y2FLI1_9FUNG</name>
<dbReference type="PANTHER" id="PTHR48059:SF4">
    <property type="entry name" value="POLYGALACTURONASE INHIBITOR 1-RELATED"/>
    <property type="match status" value="1"/>
</dbReference>
<proteinExistence type="predicted"/>
<keyword evidence="2" id="KW-0433">Leucine-rich repeat</keyword>
<dbReference type="EMBL" id="MCOG01000006">
    <property type="protein sequence ID" value="ORY84056.1"/>
    <property type="molecule type" value="Genomic_DNA"/>
</dbReference>
<dbReference type="SUPFAM" id="SSF52058">
    <property type="entry name" value="L domain-like"/>
    <property type="match status" value="1"/>
</dbReference>
<protein>
    <submittedName>
        <fullName evidence="6">L domain-like protein</fullName>
    </submittedName>
</protein>
<feature type="compositionally biased region" description="Polar residues" evidence="4">
    <location>
        <begin position="285"/>
        <end position="295"/>
    </location>
</feature>
<accession>A0A1Y2FLI1</accession>
<gene>
    <name evidence="6" type="ORF">LY90DRAFT_663757</name>
</gene>
<dbReference type="STRING" id="1754190.A0A1Y2FLI1"/>
<dbReference type="InterPro" id="IPR051848">
    <property type="entry name" value="PGIP"/>
</dbReference>
<evidence type="ECO:0000256" key="5">
    <source>
        <dbReference type="SAM" id="Phobius"/>
    </source>
</evidence>
<feature type="compositionally biased region" description="Polar residues" evidence="4">
    <location>
        <begin position="338"/>
        <end position="352"/>
    </location>
</feature>
<dbReference type="PANTHER" id="PTHR48059">
    <property type="entry name" value="POLYGALACTURONASE INHIBITOR 1"/>
    <property type="match status" value="1"/>
</dbReference>
<comment type="subcellular location">
    <subcellularLocation>
        <location evidence="1">Cell envelope</location>
    </subcellularLocation>
</comment>
<dbReference type="FunFam" id="3.80.10.10:FF:000041">
    <property type="entry name" value="LRR receptor-like serine/threonine-protein kinase ERECTA"/>
    <property type="match status" value="1"/>
</dbReference>
<keyword evidence="5" id="KW-0472">Membrane</keyword>
<dbReference type="InterPro" id="IPR001611">
    <property type="entry name" value="Leu-rich_rpt"/>
</dbReference>
<keyword evidence="5" id="KW-1133">Transmembrane helix</keyword>
<evidence type="ECO:0000256" key="3">
    <source>
        <dbReference type="ARBA" id="ARBA00022737"/>
    </source>
</evidence>
<comment type="caution">
    <text evidence="6">The sequence shown here is derived from an EMBL/GenBank/DDBJ whole genome shotgun (WGS) entry which is preliminary data.</text>
</comment>
<keyword evidence="5" id="KW-0812">Transmembrane</keyword>
<evidence type="ECO:0000256" key="1">
    <source>
        <dbReference type="ARBA" id="ARBA00004196"/>
    </source>
</evidence>
<sequence>MLFKKFSYILYVIILFSEIISVTIASPDCDTLAKALEYLKIRLKVYSSSEADIKSFIEAITDLNGLTLLEIINTSFPHGVVIPDSITKLKYLKILTLSNNNYVGAIPKVIKNLKKLQILNLSDNDLSGIVPMEISELDNLKELYLKNNKKLKGYVPLNSNIERCDYSDTNLCYLKSNRCKIYKTIPKCEKEDIINTNKENGVDSSTYESEAPSFFENRLIIAFGGIFVIILIINCFCICKFFLCETTRPDVSVRINNNNINRNYHPAPTNTTVNNNINRNHHPAPTNTTVNNNIDRNYHPAPTNTPVNNNTYNTYNSAHVNNCYPSYSEEAPPPYSENTNASYNYDNKSSDTYPLKRPTFPLTAYTPSA</sequence>
<evidence type="ECO:0000313" key="6">
    <source>
        <dbReference type="EMBL" id="ORY84056.1"/>
    </source>
</evidence>
<dbReference type="Pfam" id="PF13855">
    <property type="entry name" value="LRR_8"/>
    <property type="match status" value="1"/>
</dbReference>
<reference evidence="6 7" key="1">
    <citation type="submission" date="2016-08" db="EMBL/GenBank/DDBJ databases">
        <title>A Parts List for Fungal Cellulosomes Revealed by Comparative Genomics.</title>
        <authorList>
            <consortium name="DOE Joint Genome Institute"/>
            <person name="Haitjema C.H."/>
            <person name="Gilmore S.P."/>
            <person name="Henske J.K."/>
            <person name="Solomon K.V."/>
            <person name="De Groot R."/>
            <person name="Kuo A."/>
            <person name="Mondo S.J."/>
            <person name="Salamov A.A."/>
            <person name="Labutti K."/>
            <person name="Zhao Z."/>
            <person name="Chiniquy J."/>
            <person name="Barry K."/>
            <person name="Brewer H.M."/>
            <person name="Purvine S.O."/>
            <person name="Wright A.T."/>
            <person name="Boxma B."/>
            <person name="Van Alen T."/>
            <person name="Hackstein J.H."/>
            <person name="Baker S.E."/>
            <person name="Grigoriev I.V."/>
            <person name="O'Malley M.A."/>
        </authorList>
    </citation>
    <scope>NUCLEOTIDE SEQUENCE [LARGE SCALE GENOMIC DNA]</scope>
    <source>
        <strain evidence="6 7">G1</strain>
    </source>
</reference>
<dbReference type="AlphaFoldDB" id="A0A1Y2FLI1"/>
<feature type="region of interest" description="Disordered" evidence="4">
    <location>
        <begin position="275"/>
        <end position="308"/>
    </location>
</feature>
<feature type="transmembrane region" description="Helical" evidence="5">
    <location>
        <begin position="219"/>
        <end position="243"/>
    </location>
</feature>
<evidence type="ECO:0000256" key="4">
    <source>
        <dbReference type="SAM" id="MobiDB-lite"/>
    </source>
</evidence>
<feature type="region of interest" description="Disordered" evidence="4">
    <location>
        <begin position="328"/>
        <end position="354"/>
    </location>
</feature>
<evidence type="ECO:0000313" key="7">
    <source>
        <dbReference type="Proteomes" id="UP000193920"/>
    </source>
</evidence>
<keyword evidence="3" id="KW-0677">Repeat</keyword>
<dbReference type="Proteomes" id="UP000193920">
    <property type="component" value="Unassembled WGS sequence"/>
</dbReference>
<evidence type="ECO:0000256" key="2">
    <source>
        <dbReference type="ARBA" id="ARBA00022614"/>
    </source>
</evidence>
<dbReference type="Gene3D" id="3.80.10.10">
    <property type="entry name" value="Ribonuclease Inhibitor"/>
    <property type="match status" value="1"/>
</dbReference>
<dbReference type="InterPro" id="IPR032675">
    <property type="entry name" value="LRR_dom_sf"/>
</dbReference>
<keyword evidence="7" id="KW-1185">Reference proteome</keyword>
<organism evidence="6 7">
    <name type="scientific">Neocallimastix californiae</name>
    <dbReference type="NCBI Taxonomy" id="1754190"/>
    <lineage>
        <taxon>Eukaryota</taxon>
        <taxon>Fungi</taxon>
        <taxon>Fungi incertae sedis</taxon>
        <taxon>Chytridiomycota</taxon>
        <taxon>Chytridiomycota incertae sedis</taxon>
        <taxon>Neocallimastigomycetes</taxon>
        <taxon>Neocallimastigales</taxon>
        <taxon>Neocallimastigaceae</taxon>
        <taxon>Neocallimastix</taxon>
    </lineage>
</organism>